<evidence type="ECO:0000256" key="1">
    <source>
        <dbReference type="SAM" id="MobiDB-lite"/>
    </source>
</evidence>
<dbReference type="PANTHER" id="PTHR47481:SF38">
    <property type="entry name" value="POU DOMAIN, CLASS 4, TRANSCRIPTION FACTOR 1-LIKE"/>
    <property type="match status" value="1"/>
</dbReference>
<dbReference type="EMBL" id="JAUUTY010000004">
    <property type="protein sequence ID" value="KAK1653738.1"/>
    <property type="molecule type" value="Genomic_DNA"/>
</dbReference>
<feature type="compositionally biased region" description="Polar residues" evidence="1">
    <location>
        <begin position="1"/>
        <end position="12"/>
    </location>
</feature>
<protein>
    <recommendedName>
        <fullName evidence="2">Retrovirus-related Pol polyprotein from transposon TNT 1-94-like beta-barrel domain-containing protein</fullName>
    </recommendedName>
</protein>
<name>A0AAD8SLJ4_LOLMU</name>
<keyword evidence="4" id="KW-1185">Reference proteome</keyword>
<feature type="region of interest" description="Disordered" evidence="1">
    <location>
        <begin position="1"/>
        <end position="29"/>
    </location>
</feature>
<proteinExistence type="predicted"/>
<gene>
    <name evidence="3" type="ORF">QYE76_071543</name>
</gene>
<dbReference type="AlphaFoldDB" id="A0AAD8SLJ4"/>
<organism evidence="3 4">
    <name type="scientific">Lolium multiflorum</name>
    <name type="common">Italian ryegrass</name>
    <name type="synonym">Lolium perenne subsp. multiflorum</name>
    <dbReference type="NCBI Taxonomy" id="4521"/>
    <lineage>
        <taxon>Eukaryota</taxon>
        <taxon>Viridiplantae</taxon>
        <taxon>Streptophyta</taxon>
        <taxon>Embryophyta</taxon>
        <taxon>Tracheophyta</taxon>
        <taxon>Spermatophyta</taxon>
        <taxon>Magnoliopsida</taxon>
        <taxon>Liliopsida</taxon>
        <taxon>Poales</taxon>
        <taxon>Poaceae</taxon>
        <taxon>BOP clade</taxon>
        <taxon>Pooideae</taxon>
        <taxon>Poodae</taxon>
        <taxon>Poeae</taxon>
        <taxon>Poeae Chloroplast Group 2 (Poeae type)</taxon>
        <taxon>Loliodinae</taxon>
        <taxon>Loliinae</taxon>
        <taxon>Lolium</taxon>
    </lineage>
</organism>
<dbReference type="Proteomes" id="UP001231189">
    <property type="component" value="Unassembled WGS sequence"/>
</dbReference>
<comment type="caution">
    <text evidence="3">The sequence shown here is derived from an EMBL/GenBank/DDBJ whole genome shotgun (WGS) entry which is preliminary data.</text>
</comment>
<accession>A0AAD8SLJ4</accession>
<evidence type="ECO:0000259" key="2">
    <source>
        <dbReference type="Pfam" id="PF22936"/>
    </source>
</evidence>
<reference evidence="3" key="1">
    <citation type="submission" date="2023-07" db="EMBL/GenBank/DDBJ databases">
        <title>A chromosome-level genome assembly of Lolium multiflorum.</title>
        <authorList>
            <person name="Chen Y."/>
            <person name="Copetti D."/>
            <person name="Kolliker R."/>
            <person name="Studer B."/>
        </authorList>
    </citation>
    <scope>NUCLEOTIDE SEQUENCE</scope>
    <source>
        <strain evidence="3">02402/16</strain>
        <tissue evidence="3">Leaf</tissue>
    </source>
</reference>
<evidence type="ECO:0000313" key="4">
    <source>
        <dbReference type="Proteomes" id="UP001231189"/>
    </source>
</evidence>
<dbReference type="Pfam" id="PF22936">
    <property type="entry name" value="Pol_BBD"/>
    <property type="match status" value="1"/>
</dbReference>
<evidence type="ECO:0000313" key="3">
    <source>
        <dbReference type="EMBL" id="KAK1653738.1"/>
    </source>
</evidence>
<feature type="domain" description="Retrovirus-related Pol polyprotein from transposon TNT 1-94-like beta-barrel" evidence="2">
    <location>
        <begin position="207"/>
        <end position="284"/>
    </location>
</feature>
<dbReference type="InterPro" id="IPR054722">
    <property type="entry name" value="PolX-like_BBD"/>
</dbReference>
<dbReference type="PANTHER" id="PTHR47481">
    <property type="match status" value="1"/>
</dbReference>
<sequence>MLSSHSSLNGDVSNPFADADGSGNPAAARPVSAATIQPINIRHHVSETLNFEESNFSTWQTFFNITFRKLGITDHINGLVDAQMMLHDVEWTQIDQCIVSWLYTTVSRPILNIIIQPSDTAEHVWTAINNLSGMFHAWPPGWRAPGQGILGPRPTAPHPQAHVSSMTPYYSPVPAAPQTSAWDQAPLLAALNNLSMQGHGNSNGADWFFDTGATSHMANNPGIVSHLTPFNNSSRVIVGNGSSLPITHTGDTSFSTSSFPIHLRNVAITPGLIKNLISVRSLTRDNPITIEFDAFGFSIKDFHTRVVILRCDSDGELYPLVAGRPPLRQNPSKEIFSELDETFAQGPIFARSFQKTEEITKWGHEAAGELGRRGPSPGAPTCPWALVWPPRCPSAYLKSPSRNPAESHDTENLRDAAANPISGIQEIASAPWERGFISRRTLHRHGRLRSDE</sequence>